<dbReference type="GO" id="GO:0005634">
    <property type="term" value="C:nucleus"/>
    <property type="evidence" value="ECO:0007669"/>
    <property type="project" value="UniProtKB-SubCell"/>
</dbReference>
<reference evidence="9" key="2">
    <citation type="submission" date="2020-08" db="EMBL/GenBank/DDBJ databases">
        <title>Plant Genome Project.</title>
        <authorList>
            <person name="Zhang R.-G."/>
        </authorList>
    </citation>
    <scope>NUCLEOTIDE SEQUENCE</scope>
    <source>
        <strain evidence="9">Huo1</strain>
        <tissue evidence="9">Leaf</tissue>
    </source>
</reference>
<keyword evidence="5 6" id="KW-0539">Nucleus</keyword>
<dbReference type="GO" id="GO:0045892">
    <property type="term" value="P:negative regulation of DNA-templated transcription"/>
    <property type="evidence" value="ECO:0007669"/>
    <property type="project" value="UniProtKB-UniRule"/>
</dbReference>
<evidence type="ECO:0000259" key="8">
    <source>
        <dbReference type="PROSITE" id="PS51754"/>
    </source>
</evidence>
<organism evidence="9">
    <name type="scientific">Salvia splendens</name>
    <name type="common">Scarlet sage</name>
    <dbReference type="NCBI Taxonomy" id="180675"/>
    <lineage>
        <taxon>Eukaryota</taxon>
        <taxon>Viridiplantae</taxon>
        <taxon>Streptophyta</taxon>
        <taxon>Embryophyta</taxon>
        <taxon>Tracheophyta</taxon>
        <taxon>Spermatophyta</taxon>
        <taxon>Magnoliopsida</taxon>
        <taxon>eudicotyledons</taxon>
        <taxon>Gunneridae</taxon>
        <taxon>Pentapetalae</taxon>
        <taxon>asterids</taxon>
        <taxon>lamiids</taxon>
        <taxon>Lamiales</taxon>
        <taxon>Lamiaceae</taxon>
        <taxon>Nepetoideae</taxon>
        <taxon>Mentheae</taxon>
        <taxon>Salviinae</taxon>
        <taxon>Salvia</taxon>
        <taxon>Salvia subgen. Calosphace</taxon>
        <taxon>core Calosphace</taxon>
    </lineage>
</organism>
<dbReference type="Proteomes" id="UP000298416">
    <property type="component" value="Unassembled WGS sequence"/>
</dbReference>
<feature type="domain" description="OVATE" evidence="8">
    <location>
        <begin position="180"/>
        <end position="219"/>
    </location>
</feature>
<dbReference type="PANTHER" id="PTHR33057">
    <property type="entry name" value="TRANSCRIPTION REPRESSOR OFP7-RELATED"/>
    <property type="match status" value="1"/>
</dbReference>
<keyword evidence="2 6" id="KW-0678">Repressor</keyword>
<sequence length="219" mass="23986">MAKRFKLRICRAIATTLQSCRSKHPSDLPTDPVPSLSHPPNSLNLTPPTTRRNSIGEKKKMARRRRNPRATAAGEDPPPLEEEETIHPSRSASALPPPTAAGQHRGNRNPSFLISTILLPNRRIGPQTLEFPQPEQEIISIVESSGGGGEFAFAGAGEAVDAEEADSVHGGGKVKESFAIVKKSEDPLGDFRRSMTDMIVEKQMFEKKDLEQLLQCFLS</sequence>
<evidence type="ECO:0000256" key="5">
    <source>
        <dbReference type="ARBA" id="ARBA00023242"/>
    </source>
</evidence>
<evidence type="ECO:0000256" key="7">
    <source>
        <dbReference type="SAM" id="MobiDB-lite"/>
    </source>
</evidence>
<dbReference type="InterPro" id="IPR038933">
    <property type="entry name" value="Ovate"/>
</dbReference>
<name>A0A8X8YTC5_SALSN</name>
<evidence type="ECO:0000256" key="1">
    <source>
        <dbReference type="ARBA" id="ARBA00004123"/>
    </source>
</evidence>
<dbReference type="Pfam" id="PF04844">
    <property type="entry name" value="Ovate"/>
    <property type="match status" value="1"/>
</dbReference>
<proteinExistence type="predicted"/>
<comment type="function">
    <text evidence="6">Transcriptional repressor that regulates multiple aspects of plant growth and development.</text>
</comment>
<dbReference type="AlphaFoldDB" id="A0A8X8YTC5"/>
<gene>
    <name evidence="9" type="ORF">SASPL_157952</name>
</gene>
<dbReference type="NCBIfam" id="TIGR01568">
    <property type="entry name" value="A_thal_3678"/>
    <property type="match status" value="1"/>
</dbReference>
<protein>
    <recommendedName>
        <fullName evidence="6">Transcription repressor</fullName>
    </recommendedName>
    <alternativeName>
        <fullName evidence="6">Ovate family protein</fullName>
    </alternativeName>
</protein>
<dbReference type="EMBL" id="PNBA02001104">
    <property type="protein sequence ID" value="KAG6382377.1"/>
    <property type="molecule type" value="Genomic_DNA"/>
</dbReference>
<evidence type="ECO:0000313" key="9">
    <source>
        <dbReference type="EMBL" id="KAG6382377.1"/>
    </source>
</evidence>
<evidence type="ECO:0000313" key="10">
    <source>
        <dbReference type="Proteomes" id="UP000298416"/>
    </source>
</evidence>
<feature type="compositionally biased region" description="Low complexity" evidence="7">
    <location>
        <begin position="33"/>
        <end position="50"/>
    </location>
</feature>
<keyword evidence="10" id="KW-1185">Reference proteome</keyword>
<keyword evidence="4 6" id="KW-0804">Transcription</keyword>
<evidence type="ECO:0000256" key="4">
    <source>
        <dbReference type="ARBA" id="ARBA00023163"/>
    </source>
</evidence>
<dbReference type="PANTHER" id="PTHR33057:SF224">
    <property type="entry name" value="TRANSCRIPTION REPRESSOR"/>
    <property type="match status" value="1"/>
</dbReference>
<accession>A0A8X8YTC5</accession>
<comment type="caution">
    <text evidence="9">The sequence shown here is derived from an EMBL/GenBank/DDBJ whole genome shotgun (WGS) entry which is preliminary data.</text>
</comment>
<evidence type="ECO:0000256" key="3">
    <source>
        <dbReference type="ARBA" id="ARBA00023015"/>
    </source>
</evidence>
<feature type="region of interest" description="Disordered" evidence="7">
    <location>
        <begin position="19"/>
        <end position="109"/>
    </location>
</feature>
<evidence type="ECO:0000256" key="2">
    <source>
        <dbReference type="ARBA" id="ARBA00022491"/>
    </source>
</evidence>
<comment type="subcellular location">
    <subcellularLocation>
        <location evidence="1 6">Nucleus</location>
    </subcellularLocation>
</comment>
<evidence type="ECO:0000256" key="6">
    <source>
        <dbReference type="RuleBase" id="RU367028"/>
    </source>
</evidence>
<dbReference type="InterPro" id="IPR006458">
    <property type="entry name" value="Ovate_C"/>
</dbReference>
<reference evidence="9" key="1">
    <citation type="submission" date="2018-01" db="EMBL/GenBank/DDBJ databases">
        <authorList>
            <person name="Mao J.F."/>
        </authorList>
    </citation>
    <scope>NUCLEOTIDE SEQUENCE</scope>
    <source>
        <strain evidence="9">Huo1</strain>
        <tissue evidence="9">Leaf</tissue>
    </source>
</reference>
<dbReference type="PROSITE" id="PS51754">
    <property type="entry name" value="OVATE"/>
    <property type="match status" value="1"/>
</dbReference>
<keyword evidence="3 6" id="KW-0805">Transcription regulation</keyword>